<evidence type="ECO:0000313" key="9">
    <source>
        <dbReference type="Proteomes" id="UP000253950"/>
    </source>
</evidence>
<dbReference type="InterPro" id="IPR050326">
    <property type="entry name" value="NAD_dep_DNA_ligaseB"/>
</dbReference>
<feature type="domain" description="ATP-dependent DNA ligase family profile" evidence="7">
    <location>
        <begin position="112"/>
        <end position="235"/>
    </location>
</feature>
<dbReference type="CDD" id="cd07896">
    <property type="entry name" value="Adenylation_kDNA_ligase_like"/>
    <property type="match status" value="1"/>
</dbReference>
<dbReference type="Gene3D" id="3.30.470.30">
    <property type="entry name" value="DNA ligase/mRNA capping enzyme"/>
    <property type="match status" value="1"/>
</dbReference>
<keyword evidence="9" id="KW-1185">Reference proteome</keyword>
<dbReference type="PANTHER" id="PTHR47810:SF1">
    <property type="entry name" value="DNA LIGASE B"/>
    <property type="match status" value="1"/>
</dbReference>
<gene>
    <name evidence="8" type="ORF">DPV84_05335</name>
</gene>
<evidence type="ECO:0000256" key="6">
    <source>
        <dbReference type="ARBA" id="ARBA00034003"/>
    </source>
</evidence>
<proteinExistence type="predicted"/>
<keyword evidence="5" id="KW-0234">DNA repair</keyword>
<comment type="caution">
    <text evidence="8">The sequence shown here is derived from an EMBL/GenBank/DDBJ whole genome shotgun (WGS) entry which is preliminary data.</text>
</comment>
<evidence type="ECO:0000256" key="2">
    <source>
        <dbReference type="ARBA" id="ARBA00022598"/>
    </source>
</evidence>
<dbReference type="SUPFAM" id="SSF50249">
    <property type="entry name" value="Nucleic acid-binding proteins"/>
    <property type="match status" value="1"/>
</dbReference>
<evidence type="ECO:0000313" key="8">
    <source>
        <dbReference type="EMBL" id="RDF11058.1"/>
    </source>
</evidence>
<protein>
    <submittedName>
        <fullName evidence="8">DNA ligase</fullName>
    </submittedName>
</protein>
<comment type="catalytic activity">
    <reaction evidence="6">
        <text>ATP + (deoxyribonucleotide)n-3'-hydroxyl + 5'-phospho-(deoxyribonucleotide)m = (deoxyribonucleotide)n+m + AMP + diphosphate.</text>
        <dbReference type="EC" id="6.5.1.1"/>
    </reaction>
</comment>
<dbReference type="PANTHER" id="PTHR47810">
    <property type="entry name" value="DNA LIGASE"/>
    <property type="match status" value="1"/>
</dbReference>
<evidence type="ECO:0000256" key="4">
    <source>
        <dbReference type="ARBA" id="ARBA00022763"/>
    </source>
</evidence>
<dbReference type="RefSeq" id="WP_007523362.1">
    <property type="nucleotide sequence ID" value="NZ_QEQG01000005.1"/>
</dbReference>
<dbReference type="PROSITE" id="PS50160">
    <property type="entry name" value="DNA_LIGASE_A3"/>
    <property type="match status" value="1"/>
</dbReference>
<dbReference type="Gene3D" id="2.40.50.140">
    <property type="entry name" value="Nucleic acid-binding proteins"/>
    <property type="match status" value="1"/>
</dbReference>
<dbReference type="Pfam" id="PF01068">
    <property type="entry name" value="DNA_ligase_A_M"/>
    <property type="match status" value="1"/>
</dbReference>
<keyword evidence="4" id="KW-0227">DNA damage</keyword>
<evidence type="ECO:0000256" key="3">
    <source>
        <dbReference type="ARBA" id="ARBA00022705"/>
    </source>
</evidence>
<name>A0ABX9HQM4_9PAST</name>
<keyword evidence="3" id="KW-0235">DNA replication</keyword>
<dbReference type="Pfam" id="PF14743">
    <property type="entry name" value="DNA_ligase_OB_2"/>
    <property type="match status" value="1"/>
</dbReference>
<evidence type="ECO:0000259" key="7">
    <source>
        <dbReference type="PROSITE" id="PS50160"/>
    </source>
</evidence>
<dbReference type="InterPro" id="IPR012310">
    <property type="entry name" value="DNA_ligase_ATP-dep_cent"/>
</dbReference>
<reference evidence="8 9" key="1">
    <citation type="submission" date="2018-05" db="EMBL/GenBank/DDBJ databases">
        <title>Draft Genome Sequences for a Diverse set of 7 Haemophilus Species.</title>
        <authorList>
            <person name="Nichols M."/>
            <person name="Topaz N."/>
            <person name="Wang X."/>
            <person name="Wang X."/>
            <person name="Boxrud D."/>
        </authorList>
    </citation>
    <scope>NUCLEOTIDE SEQUENCE [LARGE SCALE GENOMIC DNA]</scope>
    <source>
        <strain evidence="8 9">C2015005473</strain>
    </source>
</reference>
<evidence type="ECO:0000256" key="5">
    <source>
        <dbReference type="ARBA" id="ARBA00023204"/>
    </source>
</evidence>
<dbReference type="GO" id="GO:0016874">
    <property type="term" value="F:ligase activity"/>
    <property type="evidence" value="ECO:0007669"/>
    <property type="project" value="UniProtKB-KW"/>
</dbReference>
<dbReference type="InterPro" id="IPR016059">
    <property type="entry name" value="DNA_ligase_ATP-dep_CS"/>
</dbReference>
<dbReference type="Proteomes" id="UP000253950">
    <property type="component" value="Unassembled WGS sequence"/>
</dbReference>
<dbReference type="SUPFAM" id="SSF56091">
    <property type="entry name" value="DNA ligase/mRNA capping enzyme, catalytic domain"/>
    <property type="match status" value="1"/>
</dbReference>
<dbReference type="CDD" id="cd08041">
    <property type="entry name" value="OBF_kDNA_ligase_like"/>
    <property type="match status" value="1"/>
</dbReference>
<dbReference type="EMBL" id="QEQG01000005">
    <property type="protein sequence ID" value="RDF11058.1"/>
    <property type="molecule type" value="Genomic_DNA"/>
</dbReference>
<dbReference type="NCBIfam" id="NF006592">
    <property type="entry name" value="PRK09125.1"/>
    <property type="match status" value="1"/>
</dbReference>
<comment type="cofactor">
    <cofactor evidence="1">
        <name>a divalent metal cation</name>
        <dbReference type="ChEBI" id="CHEBI:60240"/>
    </cofactor>
</comment>
<sequence length="282" mass="32345">MFKWSFHFLFSLLFIPLITIAKAPDLMLLQEYKNQDISGWVMSEKLDGVRAYWDGKQLISRQGNPFNPPDYFLQHFPPFAIDGELFSERGKFEEISSIVRSAEPKGWYKLKLYVFDVPNAQGNLFERLASLEQYLMANPATHIQIIPQIPIQNTQHLQQFYQSILTQQGEGIVMRNPQAGYIHGRSAQILKLKPVHDEECTVIAHHIGKGKYADKLGAISCENQRGRFRIGSGFKDKERENPPPIGAVITYQYRGLTNQGKPRFATFVRIREEKITSGQISE</sequence>
<dbReference type="InterPro" id="IPR012340">
    <property type="entry name" value="NA-bd_OB-fold"/>
</dbReference>
<dbReference type="InterPro" id="IPR029319">
    <property type="entry name" value="DNA_ligase_OB"/>
</dbReference>
<evidence type="ECO:0000256" key="1">
    <source>
        <dbReference type="ARBA" id="ARBA00001968"/>
    </source>
</evidence>
<accession>A0ABX9HQM4</accession>
<keyword evidence="2 8" id="KW-0436">Ligase</keyword>
<dbReference type="PROSITE" id="PS00333">
    <property type="entry name" value="DNA_LIGASE_A2"/>
    <property type="match status" value="1"/>
</dbReference>
<dbReference type="Gene3D" id="3.30.1490.70">
    <property type="match status" value="1"/>
</dbReference>
<organism evidence="8 9">
    <name type="scientific">Haemophilus sputorum</name>
    <dbReference type="NCBI Taxonomy" id="1078480"/>
    <lineage>
        <taxon>Bacteria</taxon>
        <taxon>Pseudomonadati</taxon>
        <taxon>Pseudomonadota</taxon>
        <taxon>Gammaproteobacteria</taxon>
        <taxon>Pasteurellales</taxon>
        <taxon>Pasteurellaceae</taxon>
        <taxon>Haemophilus</taxon>
    </lineage>
</organism>